<dbReference type="AlphaFoldDB" id="A0A6A4W0P1"/>
<evidence type="ECO:0000313" key="4">
    <source>
        <dbReference type="Proteomes" id="UP000440578"/>
    </source>
</evidence>
<dbReference type="PROSITE" id="PS50292">
    <property type="entry name" value="PEROXIDASE_3"/>
    <property type="match status" value="1"/>
</dbReference>
<dbReference type="GO" id="GO:0020037">
    <property type="term" value="F:heme binding"/>
    <property type="evidence" value="ECO:0007669"/>
    <property type="project" value="InterPro"/>
</dbReference>
<dbReference type="Pfam" id="PF03098">
    <property type="entry name" value="An_peroxidase"/>
    <property type="match status" value="1"/>
</dbReference>
<feature type="compositionally biased region" description="Pro residues" evidence="2">
    <location>
        <begin position="324"/>
        <end position="335"/>
    </location>
</feature>
<name>A0A6A4W0P1_AMPAM</name>
<dbReference type="PANTHER" id="PTHR11475:SF109">
    <property type="entry name" value="CHORION PEROXIDASE-LIKE PROTEIN"/>
    <property type="match status" value="1"/>
</dbReference>
<dbReference type="InterPro" id="IPR019791">
    <property type="entry name" value="Haem_peroxidase_animal"/>
</dbReference>
<feature type="compositionally biased region" description="Pro residues" evidence="2">
    <location>
        <begin position="370"/>
        <end position="441"/>
    </location>
</feature>
<dbReference type="EMBL" id="VIIS01001411">
    <property type="protein sequence ID" value="KAF0298779.1"/>
    <property type="molecule type" value="Genomic_DNA"/>
</dbReference>
<dbReference type="InterPro" id="IPR037120">
    <property type="entry name" value="Haem_peroxidase_sf_animal"/>
</dbReference>
<dbReference type="PANTHER" id="PTHR11475">
    <property type="entry name" value="OXIDASE/PEROXIDASE"/>
    <property type="match status" value="1"/>
</dbReference>
<feature type="compositionally biased region" description="Pro residues" evidence="2">
    <location>
        <begin position="449"/>
        <end position="470"/>
    </location>
</feature>
<dbReference type="InterPro" id="IPR010255">
    <property type="entry name" value="Haem_peroxidase_sf"/>
</dbReference>
<sequence length="620" mass="63909">MNRCLANANSSEADNYLVDTIRNRLFAPPGAAFGLDLGALNIQRGRDHGLPSYVQWRRACRLTPVDSFAQLKTVMSPLAVAKLITTYKDLADVDLYVGGLLETPLEGALVGPTLACLMANQFQTLRRGDRFWYENGDERHSFTPGQLRELRKVTLSKVICDNSALATIQPDIMFKPDDTSNQRVKCRHLPALDLRLWASELGCVAPQRPQTGPGGRPGPARPPPFWPGGRPAGGPTPFPGGPPPAGSVSSTPPPTRPAAGTDDSLERPVFPGSEPTEPVTPTGAGPSTAPATSDGQPPSWEPQPPSQAPAVEPPAQVVPVDPAVLPPSEPTPGPAVVPVDPAVWPPSRPTPGAAPLPEIAVDPPRTTTPRPTPGPAVIPVDPPVLPPAGPTPGPVAPVPVSPPLLPPGEPLQPAPAPLPTPGPHQPIHPPVLPPAPAPTPGPGEGIRPVPLPTPGPHQPIHPSVLPPAPGPGAQILPAPVPGPGVEVLPTPGPGAQIQPPVQPPPVPFPSRPTPTMMMSAMTLTVPAALWPTAPGKQLVIVAGRRPVVTIIPVPRPALGGPSALSSLPPAVIFPSRESGGGGGAPTSVSGTPTVPAMTIEATGSFTTLSMLNVTDRRQCL</sequence>
<dbReference type="Proteomes" id="UP000440578">
    <property type="component" value="Unassembled WGS sequence"/>
</dbReference>
<accession>A0A6A4W0P1</accession>
<feature type="region of interest" description="Disordered" evidence="2">
    <location>
        <begin position="205"/>
        <end position="481"/>
    </location>
</feature>
<keyword evidence="4" id="KW-1185">Reference proteome</keyword>
<evidence type="ECO:0000313" key="3">
    <source>
        <dbReference type="EMBL" id="KAF0298779.1"/>
    </source>
</evidence>
<evidence type="ECO:0000256" key="2">
    <source>
        <dbReference type="SAM" id="MobiDB-lite"/>
    </source>
</evidence>
<protein>
    <submittedName>
        <fullName evidence="3">Thyroid peroxidase</fullName>
    </submittedName>
</protein>
<keyword evidence="1 3" id="KW-0575">Peroxidase</keyword>
<dbReference type="Gene3D" id="1.10.640.10">
    <property type="entry name" value="Haem peroxidase domain superfamily, animal type"/>
    <property type="match status" value="1"/>
</dbReference>
<feature type="compositionally biased region" description="Pro residues" evidence="2">
    <location>
        <begin position="343"/>
        <end position="354"/>
    </location>
</feature>
<evidence type="ECO:0000256" key="1">
    <source>
        <dbReference type="ARBA" id="ARBA00022559"/>
    </source>
</evidence>
<feature type="compositionally biased region" description="Low complexity" evidence="2">
    <location>
        <begin position="308"/>
        <end position="323"/>
    </location>
</feature>
<gene>
    <name evidence="3" type="primary">Tpo</name>
    <name evidence="3" type="ORF">FJT64_003909</name>
</gene>
<dbReference type="OrthoDB" id="10345465at2759"/>
<keyword evidence="1 3" id="KW-0560">Oxidoreductase</keyword>
<proteinExistence type="predicted"/>
<comment type="caution">
    <text evidence="3">The sequence shown here is derived from an EMBL/GenBank/DDBJ whole genome shotgun (WGS) entry which is preliminary data.</text>
</comment>
<reference evidence="3 4" key="1">
    <citation type="submission" date="2019-07" db="EMBL/GenBank/DDBJ databases">
        <title>Draft genome assembly of a fouling barnacle, Amphibalanus amphitrite (Darwin, 1854): The first reference genome for Thecostraca.</title>
        <authorList>
            <person name="Kim W."/>
        </authorList>
    </citation>
    <scope>NUCLEOTIDE SEQUENCE [LARGE SCALE GENOMIC DNA]</scope>
    <source>
        <strain evidence="3">SNU_AA5</strain>
        <tissue evidence="3">Soma without cirri and trophi</tissue>
    </source>
</reference>
<dbReference type="GO" id="GO:0004601">
    <property type="term" value="F:peroxidase activity"/>
    <property type="evidence" value="ECO:0007669"/>
    <property type="project" value="UniProtKB-KW"/>
</dbReference>
<dbReference type="GO" id="GO:0006979">
    <property type="term" value="P:response to oxidative stress"/>
    <property type="evidence" value="ECO:0007669"/>
    <property type="project" value="InterPro"/>
</dbReference>
<organism evidence="3 4">
    <name type="scientific">Amphibalanus amphitrite</name>
    <name type="common">Striped barnacle</name>
    <name type="synonym">Balanus amphitrite</name>
    <dbReference type="NCBI Taxonomy" id="1232801"/>
    <lineage>
        <taxon>Eukaryota</taxon>
        <taxon>Metazoa</taxon>
        <taxon>Ecdysozoa</taxon>
        <taxon>Arthropoda</taxon>
        <taxon>Crustacea</taxon>
        <taxon>Multicrustacea</taxon>
        <taxon>Cirripedia</taxon>
        <taxon>Thoracica</taxon>
        <taxon>Thoracicalcarea</taxon>
        <taxon>Balanomorpha</taxon>
        <taxon>Balanoidea</taxon>
        <taxon>Balanidae</taxon>
        <taxon>Amphibalaninae</taxon>
        <taxon>Amphibalanus</taxon>
    </lineage>
</organism>
<feature type="compositionally biased region" description="Pro residues" evidence="2">
    <location>
        <begin position="234"/>
        <end position="256"/>
    </location>
</feature>
<dbReference type="SUPFAM" id="SSF48113">
    <property type="entry name" value="Heme-dependent peroxidases"/>
    <property type="match status" value="1"/>
</dbReference>